<dbReference type="SUPFAM" id="SSF103473">
    <property type="entry name" value="MFS general substrate transporter"/>
    <property type="match status" value="1"/>
</dbReference>
<feature type="transmembrane region" description="Helical" evidence="10">
    <location>
        <begin position="145"/>
        <end position="166"/>
    </location>
</feature>
<evidence type="ECO:0000259" key="11">
    <source>
        <dbReference type="PROSITE" id="PS50850"/>
    </source>
</evidence>
<keyword evidence="3" id="KW-0813">Transport</keyword>
<dbReference type="InterPro" id="IPR020846">
    <property type="entry name" value="MFS_dom"/>
</dbReference>
<feature type="transmembrane region" description="Helical" evidence="10">
    <location>
        <begin position="410"/>
        <end position="434"/>
    </location>
</feature>
<proteinExistence type="inferred from homology"/>
<dbReference type="InterPro" id="IPR011701">
    <property type="entry name" value="MFS"/>
</dbReference>
<dbReference type="CDD" id="cd17365">
    <property type="entry name" value="MFS_PcaK_like"/>
    <property type="match status" value="1"/>
</dbReference>
<evidence type="ECO:0000313" key="13">
    <source>
        <dbReference type="Proteomes" id="UP000243719"/>
    </source>
</evidence>
<reference evidence="13" key="1">
    <citation type="submission" date="2016-09" db="EMBL/GenBank/DDBJ databases">
        <authorList>
            <person name="Varghese N."/>
            <person name="Submissions S."/>
        </authorList>
    </citation>
    <scope>NUCLEOTIDE SEQUENCE [LARGE SCALE GENOMIC DNA]</scope>
    <source>
        <strain evidence="13">JS23</strain>
    </source>
</reference>
<evidence type="ECO:0000256" key="2">
    <source>
        <dbReference type="ARBA" id="ARBA00006508"/>
    </source>
</evidence>
<dbReference type="InterPro" id="IPR005829">
    <property type="entry name" value="Sugar_transporter_CS"/>
</dbReference>
<evidence type="ECO:0000256" key="4">
    <source>
        <dbReference type="ARBA" id="ARBA00022475"/>
    </source>
</evidence>
<organism evidence="12 13">
    <name type="scientific">Chitinasiproducens palmae</name>
    <dbReference type="NCBI Taxonomy" id="1770053"/>
    <lineage>
        <taxon>Bacteria</taxon>
        <taxon>Pseudomonadati</taxon>
        <taxon>Pseudomonadota</taxon>
        <taxon>Betaproteobacteria</taxon>
        <taxon>Burkholderiales</taxon>
        <taxon>Burkholderiaceae</taxon>
        <taxon>Chitinasiproducens</taxon>
    </lineage>
</organism>
<dbReference type="RefSeq" id="WP_091911513.1">
    <property type="nucleotide sequence ID" value="NZ_FNLO01000012.1"/>
</dbReference>
<feature type="transmembrane region" description="Helical" evidence="10">
    <location>
        <begin position="84"/>
        <end position="103"/>
    </location>
</feature>
<feature type="domain" description="Major facilitator superfamily (MFS) profile" evidence="11">
    <location>
        <begin position="50"/>
        <end position="464"/>
    </location>
</feature>
<dbReference type="NCBIfam" id="TIGR00895">
    <property type="entry name" value="2A0115"/>
    <property type="match status" value="1"/>
</dbReference>
<dbReference type="PROSITE" id="PS00216">
    <property type="entry name" value="SUGAR_TRANSPORT_1"/>
    <property type="match status" value="1"/>
</dbReference>
<sequence length="469" mass="49407">MSQAQIQSGPTFPPRVEDPPAPGRAETWSADVVVERFIDAHPFSRSQWLLMGLCFLIVLVDGVDTAAIGYIGPSLVRDWGISKAALGPVLSAALFGLAAGAVVSGPAADRFGRRGVLIASTVFFGAMSIATAFCGSVESLVTLRFLTGIGLGAAIPNAITLVSEYAPARSRAIIVNTTYCGFSVGAAVGGFISSWLIPTFGWHSLFLVGGIAPLVLVVGVVLWVPESVRYMVKHGAPKERIHAPLSRIAPLDLSRVHAFRLAERGETAARTSVGEILSRRFCVGTLMLWLTYFMGLVIFYLLMSWMPLLMNEAGFTPARAALLTALFPLGGGIGTVVSGWLMDRWNANIVVMLGYLLTAVFIFIVGQAMGSIGLVSALIFLAGTTMNGAQSSMPSLAAMFYPTQSRATGVSWMYGVGRFGGIAGVALGGLFSAWQLGLPAVFALLAIPSVIAGLAIFVKYRAGGPALIQ</sequence>
<dbReference type="PANTHER" id="PTHR23508">
    <property type="entry name" value="CARBOXYLIC ACID TRANSPORTER PROTEIN HOMOLOG"/>
    <property type="match status" value="1"/>
</dbReference>
<feature type="transmembrane region" description="Helical" evidence="10">
    <location>
        <begin position="115"/>
        <end position="133"/>
    </location>
</feature>
<accession>A0A1H2PTP5</accession>
<evidence type="ECO:0000256" key="3">
    <source>
        <dbReference type="ARBA" id="ARBA00022448"/>
    </source>
</evidence>
<dbReference type="GO" id="GO:0046943">
    <property type="term" value="F:carboxylic acid transmembrane transporter activity"/>
    <property type="evidence" value="ECO:0007669"/>
    <property type="project" value="TreeGrafter"/>
</dbReference>
<dbReference type="InterPro" id="IPR036259">
    <property type="entry name" value="MFS_trans_sf"/>
</dbReference>
<dbReference type="OrthoDB" id="7066727at2"/>
<dbReference type="Gene3D" id="1.20.1250.20">
    <property type="entry name" value="MFS general substrate transporter like domains"/>
    <property type="match status" value="2"/>
</dbReference>
<evidence type="ECO:0000256" key="1">
    <source>
        <dbReference type="ARBA" id="ARBA00004429"/>
    </source>
</evidence>
<keyword evidence="8 10" id="KW-0472">Membrane</keyword>
<feature type="transmembrane region" description="Helical" evidence="10">
    <location>
        <begin position="440"/>
        <end position="458"/>
    </location>
</feature>
<protein>
    <submittedName>
        <fullName evidence="12">MFS transporter, AAHS family, 4-hydroxybenzoate transporter</fullName>
    </submittedName>
</protein>
<dbReference type="Pfam" id="PF07690">
    <property type="entry name" value="MFS_1"/>
    <property type="match status" value="1"/>
</dbReference>
<dbReference type="GO" id="GO:0005886">
    <property type="term" value="C:plasma membrane"/>
    <property type="evidence" value="ECO:0007669"/>
    <property type="project" value="UniProtKB-SubCell"/>
</dbReference>
<dbReference type="InterPro" id="IPR004746">
    <property type="entry name" value="MFS_AAHS"/>
</dbReference>
<name>A0A1H2PTP5_9BURK</name>
<evidence type="ECO:0000313" key="12">
    <source>
        <dbReference type="EMBL" id="SDV50497.1"/>
    </source>
</evidence>
<dbReference type="EMBL" id="FNLO01000012">
    <property type="protein sequence ID" value="SDV50497.1"/>
    <property type="molecule type" value="Genomic_DNA"/>
</dbReference>
<keyword evidence="5" id="KW-0997">Cell inner membrane</keyword>
<evidence type="ECO:0000256" key="10">
    <source>
        <dbReference type="SAM" id="Phobius"/>
    </source>
</evidence>
<feature type="transmembrane region" description="Helical" evidence="10">
    <location>
        <begin position="372"/>
        <end position="389"/>
    </location>
</feature>
<gene>
    <name evidence="12" type="ORF">SAMN05216551_11232</name>
</gene>
<keyword evidence="6 10" id="KW-0812">Transmembrane</keyword>
<comment type="subcellular location">
    <subcellularLocation>
        <location evidence="1">Cell inner membrane</location>
        <topology evidence="1">Multi-pass membrane protein</topology>
    </subcellularLocation>
</comment>
<feature type="transmembrane region" description="Helical" evidence="10">
    <location>
        <begin position="320"/>
        <end position="342"/>
    </location>
</feature>
<feature type="transmembrane region" description="Helical" evidence="10">
    <location>
        <begin position="286"/>
        <end position="308"/>
    </location>
</feature>
<comment type="similarity">
    <text evidence="2">Belongs to the major facilitator superfamily. Aromatic acid:H(+) symporter (AAHS) (TC 2.A.1.15) family.</text>
</comment>
<keyword evidence="7 10" id="KW-1133">Transmembrane helix</keyword>
<feature type="transmembrane region" description="Helical" evidence="10">
    <location>
        <begin position="203"/>
        <end position="224"/>
    </location>
</feature>
<evidence type="ECO:0000256" key="9">
    <source>
        <dbReference type="SAM" id="MobiDB-lite"/>
    </source>
</evidence>
<evidence type="ECO:0000256" key="7">
    <source>
        <dbReference type="ARBA" id="ARBA00022989"/>
    </source>
</evidence>
<feature type="compositionally biased region" description="Polar residues" evidence="9">
    <location>
        <begin position="1"/>
        <end position="10"/>
    </location>
</feature>
<evidence type="ECO:0000256" key="8">
    <source>
        <dbReference type="ARBA" id="ARBA00023136"/>
    </source>
</evidence>
<feature type="region of interest" description="Disordered" evidence="9">
    <location>
        <begin position="1"/>
        <end position="23"/>
    </location>
</feature>
<dbReference type="AlphaFoldDB" id="A0A1H2PTP5"/>
<dbReference type="PROSITE" id="PS00217">
    <property type="entry name" value="SUGAR_TRANSPORT_2"/>
    <property type="match status" value="1"/>
</dbReference>
<feature type="transmembrane region" description="Helical" evidence="10">
    <location>
        <begin position="173"/>
        <end position="197"/>
    </location>
</feature>
<evidence type="ECO:0000256" key="5">
    <source>
        <dbReference type="ARBA" id="ARBA00022519"/>
    </source>
</evidence>
<keyword evidence="4" id="KW-1003">Cell membrane</keyword>
<dbReference type="Proteomes" id="UP000243719">
    <property type="component" value="Unassembled WGS sequence"/>
</dbReference>
<dbReference type="PANTHER" id="PTHR23508:SF10">
    <property type="entry name" value="CARBOXYLIC ACID TRANSPORTER PROTEIN HOMOLOG"/>
    <property type="match status" value="1"/>
</dbReference>
<evidence type="ECO:0000256" key="6">
    <source>
        <dbReference type="ARBA" id="ARBA00022692"/>
    </source>
</evidence>
<keyword evidence="13" id="KW-1185">Reference proteome</keyword>
<dbReference type="STRING" id="1770053.SAMN05216551_11232"/>
<dbReference type="PROSITE" id="PS50850">
    <property type="entry name" value="MFS"/>
    <property type="match status" value="1"/>
</dbReference>
<feature type="transmembrane region" description="Helical" evidence="10">
    <location>
        <begin position="349"/>
        <end position="366"/>
    </location>
</feature>
<feature type="transmembrane region" description="Helical" evidence="10">
    <location>
        <begin position="48"/>
        <end position="72"/>
    </location>
</feature>